<dbReference type="Proteomes" id="UP000031972">
    <property type="component" value="Unassembled WGS sequence"/>
</dbReference>
<gene>
    <name evidence="1" type="ORF">KR50_35460</name>
</gene>
<evidence type="ECO:0000313" key="2">
    <source>
        <dbReference type="Proteomes" id="UP000031972"/>
    </source>
</evidence>
<protein>
    <submittedName>
        <fullName evidence="1">Uncharacterized protein</fullName>
    </submittedName>
</protein>
<keyword evidence="2" id="KW-1185">Reference proteome</keyword>
<dbReference type="PATRIC" id="fig|220754.4.peg.3558"/>
<proteinExistence type="predicted"/>
<evidence type="ECO:0000313" key="1">
    <source>
        <dbReference type="EMBL" id="KIL43143.1"/>
    </source>
</evidence>
<reference evidence="1 2" key="1">
    <citation type="submission" date="2015-01" db="EMBL/GenBank/DDBJ databases">
        <title>Jeotgalibacillus campisalis genome sequencing.</title>
        <authorList>
            <person name="Goh K.M."/>
            <person name="Chan K.-G."/>
            <person name="Yaakop A.S."/>
            <person name="Ee R."/>
            <person name="Gan H.M."/>
            <person name="Chan C.S."/>
        </authorList>
    </citation>
    <scope>NUCLEOTIDE SEQUENCE [LARGE SCALE GENOMIC DNA]</scope>
    <source>
        <strain evidence="1 2">SF-57</strain>
    </source>
</reference>
<dbReference type="EMBL" id="JXRR01000022">
    <property type="protein sequence ID" value="KIL43143.1"/>
    <property type="molecule type" value="Genomic_DNA"/>
</dbReference>
<name>A0A0C2VGL4_9BACL</name>
<organism evidence="1 2">
    <name type="scientific">Jeotgalibacillus campisalis</name>
    <dbReference type="NCBI Taxonomy" id="220754"/>
    <lineage>
        <taxon>Bacteria</taxon>
        <taxon>Bacillati</taxon>
        <taxon>Bacillota</taxon>
        <taxon>Bacilli</taxon>
        <taxon>Bacillales</taxon>
        <taxon>Caryophanaceae</taxon>
        <taxon>Jeotgalibacillus</taxon>
    </lineage>
</organism>
<sequence>MAPDTIINAVEALETITLLKKDRIQGRDIPPSPPVNSHS</sequence>
<dbReference type="AlphaFoldDB" id="A0A0C2VGL4"/>
<accession>A0A0C2VGL4</accession>
<comment type="caution">
    <text evidence="1">The sequence shown here is derived from an EMBL/GenBank/DDBJ whole genome shotgun (WGS) entry which is preliminary data.</text>
</comment>